<gene>
    <name evidence="1" type="ORF">MAM_03452</name>
</gene>
<dbReference type="EMBL" id="AZHE01000006">
    <property type="protein sequence ID" value="KHN98990.1"/>
    <property type="molecule type" value="Genomic_DNA"/>
</dbReference>
<evidence type="ECO:0008006" key="3">
    <source>
        <dbReference type="Google" id="ProtNLM"/>
    </source>
</evidence>
<comment type="caution">
    <text evidence="1">The sequence shown here is derived from an EMBL/GenBank/DDBJ whole genome shotgun (WGS) entry which is preliminary data.</text>
</comment>
<protein>
    <recommendedName>
        <fullName evidence="3">F-box domain-containing protein</fullName>
    </recommendedName>
</protein>
<dbReference type="GeneID" id="63737907"/>
<dbReference type="STRING" id="1081103.A0A0B2X1M3"/>
<dbReference type="Proteomes" id="UP000030816">
    <property type="component" value="Unassembled WGS sequence"/>
</dbReference>
<evidence type="ECO:0000313" key="2">
    <source>
        <dbReference type="Proteomes" id="UP000030816"/>
    </source>
</evidence>
<dbReference type="HOGENOM" id="CLU_051367_1_0_1"/>
<proteinExistence type="predicted"/>
<reference evidence="1 2" key="1">
    <citation type="journal article" date="2014" name="Proc. Natl. Acad. Sci. U.S.A.">
        <title>Trajectory and genomic determinants of fungal-pathogen speciation and host adaptation.</title>
        <authorList>
            <person name="Hu X."/>
            <person name="Xiao G."/>
            <person name="Zheng P."/>
            <person name="Shang Y."/>
            <person name="Su Y."/>
            <person name="Zhang X."/>
            <person name="Liu X."/>
            <person name="Zhan S."/>
            <person name="St Leger R.J."/>
            <person name="Wang C."/>
        </authorList>
    </citation>
    <scope>NUCLEOTIDE SEQUENCE [LARGE SCALE GENOMIC DNA]</scope>
    <source>
        <strain evidence="1 2">ARSEF 1941</strain>
    </source>
</reference>
<sequence length="420" mass="47307">MVLLDDAPQAVLDCLATHLPLETLCNVRLSCQRLRAGTLSIFGRRYFRKRGVVISIESLRHLYEITHNPRLASSVREVEVSTMRLPNYVDAFTYLRGGKSNFLETICKMQTLAVIDDLCEAFLSQLPNHTTPQHHKRCASQYQLLDTGVVAKYLSKALNGLPNCARIVLTDRAGWGAKELAQQSGTPLMMDFPHGNPVFSLRLWNALLLAVSRNPGVITEVGTSFKYDVPQSVRVEIFTALSERQANLETTTIVSQELGLQLAHITSLRLEGLPCANTWWGGSIVKLVNTFPRLLRCSIDFACFGDHVAVRELSSELFMPHIQVLECSMFAIREQDLYRFLSRHRYTLKEVSLRKMTLKGQGSWYSLLAQLSRDLKGLVLRLDTVRYGTCVVKRRVLNFLGNEPNGTVKRKRGDGKIPTS</sequence>
<dbReference type="AlphaFoldDB" id="A0A0B2X1M3"/>
<dbReference type="RefSeq" id="XP_040680056.1">
    <property type="nucleotide sequence ID" value="XM_040822251.1"/>
</dbReference>
<organism evidence="1 2">
    <name type="scientific">Metarhizium album (strain ARSEF 1941)</name>
    <dbReference type="NCBI Taxonomy" id="1081103"/>
    <lineage>
        <taxon>Eukaryota</taxon>
        <taxon>Fungi</taxon>
        <taxon>Dikarya</taxon>
        <taxon>Ascomycota</taxon>
        <taxon>Pezizomycotina</taxon>
        <taxon>Sordariomycetes</taxon>
        <taxon>Hypocreomycetidae</taxon>
        <taxon>Hypocreales</taxon>
        <taxon>Clavicipitaceae</taxon>
        <taxon>Metarhizium</taxon>
    </lineage>
</organism>
<name>A0A0B2X1M3_METAS</name>
<keyword evidence="2" id="KW-1185">Reference proteome</keyword>
<dbReference type="OrthoDB" id="5279008at2759"/>
<accession>A0A0B2X1M3</accession>
<evidence type="ECO:0000313" key="1">
    <source>
        <dbReference type="EMBL" id="KHN98990.1"/>
    </source>
</evidence>